<dbReference type="RefSeq" id="WP_149731963.1">
    <property type="nucleotide sequence ID" value="NZ_FMXB01000010.1"/>
</dbReference>
<reference evidence="2 3" key="1">
    <citation type="submission" date="2016-10" db="EMBL/GenBank/DDBJ databases">
        <authorList>
            <person name="Varghese N."/>
            <person name="Submissions S."/>
        </authorList>
    </citation>
    <scope>NUCLEOTIDE SEQUENCE [LARGE SCALE GENOMIC DNA]</scope>
    <source>
        <strain evidence="2 3">DSM 16643</strain>
    </source>
</reference>
<gene>
    <name evidence="2" type="ORF">SAMN02910315_01424</name>
</gene>
<feature type="domain" description="DUF4365" evidence="1">
    <location>
        <begin position="19"/>
        <end position="144"/>
    </location>
</feature>
<keyword evidence="3" id="KW-1185">Reference proteome</keyword>
<dbReference type="InterPro" id="IPR025375">
    <property type="entry name" value="DUF4365"/>
</dbReference>
<protein>
    <recommendedName>
        <fullName evidence="1">DUF4365 domain-containing protein</fullName>
    </recommendedName>
</protein>
<proteinExistence type="predicted"/>
<evidence type="ECO:0000259" key="1">
    <source>
        <dbReference type="Pfam" id="PF14280"/>
    </source>
</evidence>
<organism evidence="2 3">
    <name type="scientific">Methanobrevibacter millerae</name>
    <dbReference type="NCBI Taxonomy" id="230361"/>
    <lineage>
        <taxon>Archaea</taxon>
        <taxon>Methanobacteriati</taxon>
        <taxon>Methanobacteriota</taxon>
        <taxon>Methanomada group</taxon>
        <taxon>Methanobacteria</taxon>
        <taxon>Methanobacteriales</taxon>
        <taxon>Methanobacteriaceae</taxon>
        <taxon>Methanobrevibacter</taxon>
    </lineage>
</organism>
<name>A0A1G5WHF4_9EURY</name>
<dbReference type="Proteomes" id="UP000323439">
    <property type="component" value="Unassembled WGS sequence"/>
</dbReference>
<dbReference type="Pfam" id="PF14280">
    <property type="entry name" value="DUF4365"/>
    <property type="match status" value="1"/>
</dbReference>
<sequence length="607" mass="72273">MKRTKQHRIDATAKSILMKISPKNWSLSELSEDYGIDYFVQVFDRDTDEATNISFIIQLKGTEKYKKHGNHVKFQIRTDYLKYYYNKVDKPVFLVVVDVINEEYSCLFIQKYINEELNIKRPNWKSQETVTVDIPIKNTFSNSKIIEQVAEEGSSYCNLLINGIPTQELMWKVNNITNDPIKKSEDLKNKYSEIYSAQTRVGFEFIHNQNDSINAKKSFQSIYNKTKDDKDNIIHHLNSIAALISFCDLENKKQLFHFINEGLELSIENNITYFEYYFNGLKLESQSLILQNELQKNLLIQKISENNNSSNKIKEYLKKKIYIENNQLYTLYGNFILYLIKIMDNKELYMFLELMRMLLGVLINHVYITYDFTTKYVLNLMLNRIEQLIVIFSKIIDVSTDFSHYKYEFYKYKILYHYLKQDCYPTKLLEEYEELAKQYDVKYHINLIKSLKEQISKPVPNKDFSDITYNDLLELYEKLLLIEGIDLKNNNDETINLKQAIKDLNPKRILDNCIHLELCYVPNEIPSKLRLYSEGLKILYCKYGKIKSNCNLDKAFASFNNEFCSNCKYKTTQDIEWNLEKKSYVKSNEFKKILKDKYYYDYQKGEY</sequence>
<dbReference type="AlphaFoldDB" id="A0A1G5WHF4"/>
<dbReference type="EMBL" id="FMXB01000010">
    <property type="protein sequence ID" value="SDA57578.1"/>
    <property type="molecule type" value="Genomic_DNA"/>
</dbReference>
<evidence type="ECO:0000313" key="3">
    <source>
        <dbReference type="Proteomes" id="UP000323439"/>
    </source>
</evidence>
<evidence type="ECO:0000313" key="2">
    <source>
        <dbReference type="EMBL" id="SDA57578.1"/>
    </source>
</evidence>
<accession>A0A1G5WHF4</accession>